<dbReference type="Proteomes" id="UP000462435">
    <property type="component" value="Unassembled WGS sequence"/>
</dbReference>
<name>A0A7V8FZQ1_9BURK</name>
<evidence type="ECO:0000313" key="1">
    <source>
        <dbReference type="EMBL" id="KAF1047714.1"/>
    </source>
</evidence>
<dbReference type="Pfam" id="PF11162">
    <property type="entry name" value="DUF2946"/>
    <property type="match status" value="1"/>
</dbReference>
<proteinExistence type="predicted"/>
<evidence type="ECO:0000313" key="2">
    <source>
        <dbReference type="Proteomes" id="UP000462435"/>
    </source>
</evidence>
<accession>A0A7V8FZQ1</accession>
<comment type="caution">
    <text evidence="1">The sequence shown here is derived from an EMBL/GenBank/DDBJ whole genome shotgun (WGS) entry which is preliminary data.</text>
</comment>
<dbReference type="InterPro" id="IPR021333">
    <property type="entry name" value="DUF2946"/>
</dbReference>
<gene>
    <name evidence="1" type="ORF">GAK35_00529</name>
</gene>
<evidence type="ECO:0008006" key="3">
    <source>
        <dbReference type="Google" id="ProtNLM"/>
    </source>
</evidence>
<protein>
    <recommendedName>
        <fullName evidence="3">DUF2946 domain-containing protein</fullName>
    </recommendedName>
</protein>
<organism evidence="1 2">
    <name type="scientific">Herbaspirillum frisingense</name>
    <dbReference type="NCBI Taxonomy" id="92645"/>
    <lineage>
        <taxon>Bacteria</taxon>
        <taxon>Pseudomonadati</taxon>
        <taxon>Pseudomonadota</taxon>
        <taxon>Betaproteobacteria</taxon>
        <taxon>Burkholderiales</taxon>
        <taxon>Oxalobacteraceae</taxon>
        <taxon>Herbaspirillum</taxon>
    </lineage>
</organism>
<reference evidence="2" key="1">
    <citation type="journal article" date="2020" name="MBio">
        <title>Horizontal gene transfer to a defensive symbiont with a reduced genome amongst a multipartite beetle microbiome.</title>
        <authorList>
            <person name="Waterworth S.C."/>
            <person name="Florez L.V."/>
            <person name="Rees E.R."/>
            <person name="Hertweck C."/>
            <person name="Kaltenpoth M."/>
            <person name="Kwan J.C."/>
        </authorList>
    </citation>
    <scope>NUCLEOTIDE SEQUENCE [LARGE SCALE GENOMIC DNA]</scope>
</reference>
<dbReference type="AlphaFoldDB" id="A0A7V8FZQ1"/>
<dbReference type="EMBL" id="WNDX01000009">
    <property type="protein sequence ID" value="KAF1047714.1"/>
    <property type="molecule type" value="Genomic_DNA"/>
</dbReference>
<sequence length="127" mass="12566">MSSRQPAPRRTATRRLVPRALLCLSLALAMLAAPWWQQAMARNAPDVPAMAICSVGNAGGSGGAPLHAAAGHCQLCCGNQAATPAPPAGLAAGALPGISYPLAALSYDGQSASPASGSPQARGPPMA</sequence>